<dbReference type="AlphaFoldDB" id="A0A430Q737"/>
<proteinExistence type="predicted"/>
<evidence type="ECO:0000256" key="1">
    <source>
        <dbReference type="ARBA" id="ARBA00004138"/>
    </source>
</evidence>
<dbReference type="PANTHER" id="PTHR23053">
    <property type="entry name" value="DLEC1 DELETED IN LUNG AND ESOPHAGEAL CANCER 1"/>
    <property type="match status" value="1"/>
</dbReference>
<evidence type="ECO:0000313" key="7">
    <source>
        <dbReference type="EMBL" id="RTG83497.1"/>
    </source>
</evidence>
<dbReference type="Proteomes" id="UP000290809">
    <property type="component" value="Unassembled WGS sequence"/>
</dbReference>
<dbReference type="PANTHER" id="PTHR23053:SF0">
    <property type="entry name" value="HYDROCEPHALUS-INDUCING PROTEIN HOMOLOG"/>
    <property type="match status" value="1"/>
</dbReference>
<reference evidence="7 8" key="1">
    <citation type="journal article" date="2019" name="PLoS Pathog.">
        <title>Genome sequence of the bovine parasite Schistosoma bovis Tanzania.</title>
        <authorList>
            <person name="Oey H."/>
            <person name="Zakrzewski M."/>
            <person name="Gobert G."/>
            <person name="Gravermann K."/>
            <person name="Stoye J."/>
            <person name="Jones M."/>
            <person name="Mcmanus D."/>
            <person name="Krause L."/>
        </authorList>
    </citation>
    <scope>NUCLEOTIDE SEQUENCE [LARGE SCALE GENOMIC DNA]</scope>
    <source>
        <strain evidence="7 8">TAN1997</strain>
    </source>
</reference>
<dbReference type="Gene3D" id="2.60.40.10">
    <property type="entry name" value="Immunoglobulins"/>
    <property type="match status" value="5"/>
</dbReference>
<evidence type="ECO:0000256" key="5">
    <source>
        <dbReference type="ARBA" id="ARBA00023273"/>
    </source>
</evidence>
<keyword evidence="8" id="KW-1185">Reference proteome</keyword>
<dbReference type="GO" id="GO:0005930">
    <property type="term" value="C:axoneme"/>
    <property type="evidence" value="ECO:0007669"/>
    <property type="project" value="TreeGrafter"/>
</dbReference>
<feature type="domain" description="HYDIN/VesB/CFA65-like Ig-like" evidence="6">
    <location>
        <begin position="304"/>
        <end position="415"/>
    </location>
</feature>
<dbReference type="InterPro" id="IPR013783">
    <property type="entry name" value="Ig-like_fold"/>
</dbReference>
<evidence type="ECO:0000313" key="8">
    <source>
        <dbReference type="Proteomes" id="UP000290809"/>
    </source>
</evidence>
<name>A0A430Q737_SCHBO</name>
<dbReference type="Pfam" id="PF22544">
    <property type="entry name" value="HYDIN_VesB_CFA65-like_Ig"/>
    <property type="match status" value="1"/>
</dbReference>
<gene>
    <name evidence="7" type="ORF">DC041_0004518</name>
</gene>
<dbReference type="InterPro" id="IPR053879">
    <property type="entry name" value="HYDIN_VesB_CFA65-like_Ig"/>
</dbReference>
<dbReference type="STRING" id="6184.A0A430Q737"/>
<evidence type="ECO:0000256" key="3">
    <source>
        <dbReference type="ARBA" id="ARBA00022490"/>
    </source>
</evidence>
<keyword evidence="3" id="KW-0963">Cytoplasm</keyword>
<evidence type="ECO:0000256" key="2">
    <source>
        <dbReference type="ARBA" id="ARBA00004496"/>
    </source>
</evidence>
<dbReference type="GO" id="GO:0003341">
    <property type="term" value="P:cilium movement"/>
    <property type="evidence" value="ECO:0007669"/>
    <property type="project" value="TreeGrafter"/>
</dbReference>
<keyword evidence="5" id="KW-0966">Cell projection</keyword>
<comment type="caution">
    <text evidence="7">The sequence shown here is derived from an EMBL/GenBank/DDBJ whole genome shotgun (WGS) entry which is preliminary data.</text>
</comment>
<sequence>MDKVSRTAHLIQNDTPYFKIKCLSTQGSKVAAGLSLSFTIVFTPDANQDYRHDLMCVTDRELFSVPVFCIGPRAVLELPDDICFDEVPVKVVSKKPFFVEPISLKIESGALEEIKVSFIPENTGEVSKNMFIIYDTGERLQINLHGHGRESLVYLRDNKVSLNGTFIGLHSQTKAFIVNDSSDVISFKWSPFENSEEESLVNDLLVGTLNNSCDFKSFLKQKLITWARKFSDQQIPYPTNIQTIESSPFNIEPIEGRIQPYTTYEFIVHFNPEKANLYEDLFYCDVEGVQKRLVLSIHGEGLGPKIKFSYKYLNMGKIFIGSKHKYELVISNTGLIETMFSIHCKNNTEGDENSQNITKFGKYFHLIPDEGLICPGGYQVIQIEFNCNDLLGEFNEIFQFAFDGSSNFEEITFSGTVVGPTFHFDVPSVEFDQVSYGFSKEKIITLHNTSFIPMDFILRITDHDDNDDMDGDNNNKEDEQLNVISNHHSNLHKSFDNATFQITPNYGNLLPISSINISIRFSPKYLGLKKYKLIVDVINVGKKAHWLPISTEAIRPDVIVTPELINLKRCFINYPYTIEITLTNQSIEPASYQFVEQLSTVKEVKTIKLQTITNQENDSSEESKLQYSINNPEGFINGLNSVKLSITFKAKVLGSITSELCFKICGINENPLVRNDTVYKAEPYSGTIPGYSHIDLNIIANLDDIILFKDQLIVQVENTSKPLKIELSATGQGGTIVTQPSVGSVLNLGSQFSVNPMKIF</sequence>
<accession>A0A430Q737</accession>
<evidence type="ECO:0000259" key="6">
    <source>
        <dbReference type="Pfam" id="PF22544"/>
    </source>
</evidence>
<protein>
    <submittedName>
        <fullName evidence="7">Hydrocephalus-inducing protein</fullName>
    </submittedName>
</protein>
<keyword evidence="4" id="KW-0969">Cilium</keyword>
<dbReference type="GO" id="GO:1904158">
    <property type="term" value="P:axonemal central apparatus assembly"/>
    <property type="evidence" value="ECO:0007669"/>
    <property type="project" value="TreeGrafter"/>
</dbReference>
<comment type="subcellular location">
    <subcellularLocation>
        <location evidence="1">Cell projection</location>
        <location evidence="1">Cilium</location>
    </subcellularLocation>
    <subcellularLocation>
        <location evidence="2">Cytoplasm</location>
    </subcellularLocation>
</comment>
<dbReference type="EMBL" id="QMKO01002441">
    <property type="protein sequence ID" value="RTG83497.1"/>
    <property type="molecule type" value="Genomic_DNA"/>
</dbReference>
<organism evidence="7 8">
    <name type="scientific">Schistosoma bovis</name>
    <name type="common">Blood fluke</name>
    <dbReference type="NCBI Taxonomy" id="6184"/>
    <lineage>
        <taxon>Eukaryota</taxon>
        <taxon>Metazoa</taxon>
        <taxon>Spiralia</taxon>
        <taxon>Lophotrochozoa</taxon>
        <taxon>Platyhelminthes</taxon>
        <taxon>Trematoda</taxon>
        <taxon>Digenea</taxon>
        <taxon>Strigeidida</taxon>
        <taxon>Schistosomatoidea</taxon>
        <taxon>Schistosomatidae</taxon>
        <taxon>Schistosoma</taxon>
    </lineage>
</organism>
<dbReference type="InterPro" id="IPR033305">
    <property type="entry name" value="Hydin-like"/>
</dbReference>
<evidence type="ECO:0000256" key="4">
    <source>
        <dbReference type="ARBA" id="ARBA00023069"/>
    </source>
</evidence>